<feature type="compositionally biased region" description="Polar residues" evidence="1">
    <location>
        <begin position="85"/>
        <end position="103"/>
    </location>
</feature>
<gene>
    <name evidence="3" type="ORF">C5O23_10370</name>
</gene>
<keyword evidence="2" id="KW-0472">Membrane</keyword>
<protein>
    <submittedName>
        <fullName evidence="3">Uncharacterized protein</fullName>
    </submittedName>
</protein>
<sequence length="103" mass="11187">MKSFGKGLFWIGFILLMGVVIAYMITMFVGVVALASWTTAVTFGALIIVGGIFMLIGRASERRGEMKRFIENEKKDIATAEKKASSATDESQASTIPTSSQMQ</sequence>
<dbReference type="InterPro" id="IPR009937">
    <property type="entry name" value="Phage_holin_3_6"/>
</dbReference>
<feature type="region of interest" description="Disordered" evidence="1">
    <location>
        <begin position="79"/>
        <end position="103"/>
    </location>
</feature>
<dbReference type="RefSeq" id="WP_107032874.1">
    <property type="nucleotide sequence ID" value="NZ_CAOLBL010000013.1"/>
</dbReference>
<dbReference type="Proteomes" id="UP000244905">
    <property type="component" value="Unassembled WGS sequence"/>
</dbReference>
<comment type="caution">
    <text evidence="3">The sequence shown here is derived from an EMBL/GenBank/DDBJ whole genome shotgun (WGS) entry which is preliminary data.</text>
</comment>
<keyword evidence="2" id="KW-1133">Transmembrane helix</keyword>
<name>A0A2V1IIS3_9BACT</name>
<feature type="transmembrane region" description="Helical" evidence="2">
    <location>
        <begin position="40"/>
        <end position="59"/>
    </location>
</feature>
<accession>A0A2V1IIS3</accession>
<organism evidence="3 4">
    <name type="scientific">Duncaniella muris</name>
    <dbReference type="NCBI Taxonomy" id="2094150"/>
    <lineage>
        <taxon>Bacteria</taxon>
        <taxon>Pseudomonadati</taxon>
        <taxon>Bacteroidota</taxon>
        <taxon>Bacteroidia</taxon>
        <taxon>Bacteroidales</taxon>
        <taxon>Muribaculaceae</taxon>
        <taxon>Duncaniella</taxon>
    </lineage>
</organism>
<dbReference type="AlphaFoldDB" id="A0A2V1IIS3"/>
<evidence type="ECO:0000256" key="2">
    <source>
        <dbReference type="SAM" id="Phobius"/>
    </source>
</evidence>
<keyword evidence="2" id="KW-0812">Transmembrane</keyword>
<keyword evidence="4" id="KW-1185">Reference proteome</keyword>
<dbReference type="Pfam" id="PF07332">
    <property type="entry name" value="Phage_holin_3_6"/>
    <property type="match status" value="1"/>
</dbReference>
<evidence type="ECO:0000313" key="3">
    <source>
        <dbReference type="EMBL" id="PWB01192.1"/>
    </source>
</evidence>
<evidence type="ECO:0000313" key="4">
    <source>
        <dbReference type="Proteomes" id="UP000244905"/>
    </source>
</evidence>
<reference evidence="4" key="1">
    <citation type="submission" date="2018-02" db="EMBL/GenBank/DDBJ databases">
        <authorList>
            <person name="Clavel T."/>
            <person name="Strowig T."/>
        </authorList>
    </citation>
    <scope>NUCLEOTIDE SEQUENCE [LARGE SCALE GENOMIC DNA]</scope>
    <source>
        <strain evidence="4">DSM 103720</strain>
    </source>
</reference>
<feature type="transmembrane region" description="Helical" evidence="2">
    <location>
        <begin position="7"/>
        <end position="34"/>
    </location>
</feature>
<dbReference type="EMBL" id="PUEC01000024">
    <property type="protein sequence ID" value="PWB01192.1"/>
    <property type="molecule type" value="Genomic_DNA"/>
</dbReference>
<evidence type="ECO:0000256" key="1">
    <source>
        <dbReference type="SAM" id="MobiDB-lite"/>
    </source>
</evidence>
<dbReference type="GeneID" id="82526742"/>
<proteinExistence type="predicted"/>